<dbReference type="EMBL" id="JAPDNT010000031">
    <property type="protein sequence ID" value="MCW3477176.1"/>
    <property type="molecule type" value="Genomic_DNA"/>
</dbReference>
<evidence type="ECO:0000256" key="2">
    <source>
        <dbReference type="PROSITE-ProRule" id="PRU00285"/>
    </source>
</evidence>
<dbReference type="Pfam" id="PF00011">
    <property type="entry name" value="HSP20"/>
    <property type="match status" value="1"/>
</dbReference>
<evidence type="ECO:0000256" key="4">
    <source>
        <dbReference type="SAM" id="MobiDB-lite"/>
    </source>
</evidence>
<feature type="region of interest" description="Disordered" evidence="4">
    <location>
        <begin position="1"/>
        <end position="30"/>
    </location>
</feature>
<evidence type="ECO:0000313" key="6">
    <source>
        <dbReference type="EMBL" id="MCW3477176.1"/>
    </source>
</evidence>
<dbReference type="InterPro" id="IPR002068">
    <property type="entry name" value="A-crystallin/Hsp20_dom"/>
</dbReference>
<dbReference type="Proteomes" id="UP001165679">
    <property type="component" value="Unassembled WGS sequence"/>
</dbReference>
<comment type="similarity">
    <text evidence="2 3">Belongs to the small heat shock protein (HSP20) family.</text>
</comment>
<evidence type="ECO:0000256" key="1">
    <source>
        <dbReference type="ARBA" id="ARBA00023016"/>
    </source>
</evidence>
<comment type="caution">
    <text evidence="6">The sequence shown here is derived from an EMBL/GenBank/DDBJ whole genome shotgun (WGS) entry which is preliminary data.</text>
</comment>
<accession>A0AA41YR36</accession>
<evidence type="ECO:0000313" key="7">
    <source>
        <dbReference type="Proteomes" id="UP001165679"/>
    </source>
</evidence>
<protein>
    <submittedName>
        <fullName evidence="6">Hsp20/alpha crystallin family protein</fullName>
    </submittedName>
</protein>
<proteinExistence type="inferred from homology"/>
<dbReference type="InterPro" id="IPR044587">
    <property type="entry name" value="HSP21-like"/>
</dbReference>
<keyword evidence="1" id="KW-0346">Stress response</keyword>
<dbReference type="Gene3D" id="2.60.40.790">
    <property type="match status" value="1"/>
</dbReference>
<dbReference type="SUPFAM" id="SSF49764">
    <property type="entry name" value="HSP20-like chaperones"/>
    <property type="match status" value="1"/>
</dbReference>
<evidence type="ECO:0000256" key="3">
    <source>
        <dbReference type="RuleBase" id="RU003616"/>
    </source>
</evidence>
<dbReference type="GO" id="GO:0009408">
    <property type="term" value="P:response to heat"/>
    <property type="evidence" value="ECO:0007669"/>
    <property type="project" value="InterPro"/>
</dbReference>
<gene>
    <name evidence="6" type="ORF">OL599_21625</name>
</gene>
<dbReference type="InterPro" id="IPR008978">
    <property type="entry name" value="HSP20-like_chaperone"/>
</dbReference>
<dbReference type="PANTHER" id="PTHR46733:SF4">
    <property type="entry name" value="HEAT SHOCK PROTEIN 21, CHLOROPLASTIC"/>
    <property type="match status" value="1"/>
</dbReference>
<feature type="domain" description="SHSP" evidence="5">
    <location>
        <begin position="95"/>
        <end position="207"/>
    </location>
</feature>
<dbReference type="RefSeq" id="WP_264716104.1">
    <property type="nucleotide sequence ID" value="NZ_JAPDNT010000031.1"/>
</dbReference>
<dbReference type="AlphaFoldDB" id="A0AA41YR36"/>
<organism evidence="6 7">
    <name type="scientific">Limobrevibacterium gyesilva</name>
    <dbReference type="NCBI Taxonomy" id="2991712"/>
    <lineage>
        <taxon>Bacteria</taxon>
        <taxon>Pseudomonadati</taxon>
        <taxon>Pseudomonadota</taxon>
        <taxon>Alphaproteobacteria</taxon>
        <taxon>Acetobacterales</taxon>
        <taxon>Acetobacteraceae</taxon>
        <taxon>Limobrevibacterium</taxon>
    </lineage>
</organism>
<reference evidence="6" key="2">
    <citation type="submission" date="2022-10" db="EMBL/GenBank/DDBJ databases">
        <authorList>
            <person name="Trinh H.N."/>
        </authorList>
    </citation>
    <scope>NUCLEOTIDE SEQUENCE</scope>
    <source>
        <strain evidence="6">RN2-1</strain>
    </source>
</reference>
<dbReference type="PROSITE" id="PS01031">
    <property type="entry name" value="SHSP"/>
    <property type="match status" value="1"/>
</dbReference>
<dbReference type="PANTHER" id="PTHR46733">
    <property type="entry name" value="26.5 KDA HEAT SHOCK PROTEIN, MITOCHONDRIAL"/>
    <property type="match status" value="1"/>
</dbReference>
<evidence type="ECO:0000259" key="5">
    <source>
        <dbReference type="PROSITE" id="PS01031"/>
    </source>
</evidence>
<name>A0AA41YR36_9PROT</name>
<sequence length="208" mass="22827">MTSINARALPRWHLPATGGARPPGAFPTRTQEDRMDMRDLIPWARSRAMTRAGEADPFSALQREMSRMIEDVWRGFGAPAAGAWPSLAALPGAALLQGAAWPSLDVSETDSAYVINAEVPGMDEKDIELSLTDDMLTIKGEKKSETKDEAKRLSERFYGRFERRIPLGSDIDRDKVTAEFKNGVLSITLPKNPTAAAQARRISISKSA</sequence>
<dbReference type="CDD" id="cd06464">
    <property type="entry name" value="ACD_sHsps-like"/>
    <property type="match status" value="1"/>
</dbReference>
<keyword evidence="7" id="KW-1185">Reference proteome</keyword>
<reference evidence="6" key="1">
    <citation type="submission" date="2022-09" db="EMBL/GenBank/DDBJ databases">
        <title>Rhodovastum sp. nov. RN2-1 isolated from soil in Seongnam, South Korea.</title>
        <authorList>
            <person name="Le N.T."/>
        </authorList>
    </citation>
    <scope>NUCLEOTIDE SEQUENCE</scope>
    <source>
        <strain evidence="6">RN2-1</strain>
    </source>
</reference>